<dbReference type="Gene3D" id="1.10.260.40">
    <property type="entry name" value="lambda repressor-like DNA-binding domains"/>
    <property type="match status" value="1"/>
</dbReference>
<evidence type="ECO:0000313" key="2">
    <source>
        <dbReference type="EMBL" id="GAA2236090.1"/>
    </source>
</evidence>
<comment type="caution">
    <text evidence="2">The sequence shown here is derived from an EMBL/GenBank/DDBJ whole genome shotgun (WGS) entry which is preliminary data.</text>
</comment>
<dbReference type="SUPFAM" id="SSF47413">
    <property type="entry name" value="lambda repressor-like DNA-binding domains"/>
    <property type="match status" value="1"/>
</dbReference>
<protein>
    <recommendedName>
        <fullName evidence="1">HTH cro/C1-type domain-containing protein</fullName>
    </recommendedName>
</protein>
<dbReference type="SMART" id="SM00530">
    <property type="entry name" value="HTH_XRE"/>
    <property type="match status" value="1"/>
</dbReference>
<proteinExistence type="predicted"/>
<accession>A0ABP5QHG8</accession>
<feature type="domain" description="HTH cro/C1-type" evidence="1">
    <location>
        <begin position="14"/>
        <end position="73"/>
    </location>
</feature>
<dbReference type="InterPro" id="IPR010982">
    <property type="entry name" value="Lambda_DNA-bd_dom_sf"/>
</dbReference>
<dbReference type="PROSITE" id="PS50943">
    <property type="entry name" value="HTH_CROC1"/>
    <property type="match status" value="1"/>
</dbReference>
<organism evidence="2 3">
    <name type="scientific">Herbiconiux moechotypicola</name>
    <dbReference type="NCBI Taxonomy" id="637393"/>
    <lineage>
        <taxon>Bacteria</taxon>
        <taxon>Bacillati</taxon>
        <taxon>Actinomycetota</taxon>
        <taxon>Actinomycetes</taxon>
        <taxon>Micrococcales</taxon>
        <taxon>Microbacteriaceae</taxon>
        <taxon>Herbiconiux</taxon>
    </lineage>
</organism>
<name>A0ABP5QHG8_9MICO</name>
<dbReference type="CDD" id="cd00093">
    <property type="entry name" value="HTH_XRE"/>
    <property type="match status" value="1"/>
</dbReference>
<keyword evidence="3" id="KW-1185">Reference proteome</keyword>
<dbReference type="Pfam" id="PF13560">
    <property type="entry name" value="HTH_31"/>
    <property type="match status" value="1"/>
</dbReference>
<dbReference type="Proteomes" id="UP001500929">
    <property type="component" value="Unassembled WGS sequence"/>
</dbReference>
<evidence type="ECO:0000313" key="3">
    <source>
        <dbReference type="Proteomes" id="UP001500929"/>
    </source>
</evidence>
<dbReference type="EMBL" id="BAAAQY010000005">
    <property type="protein sequence ID" value="GAA2236090.1"/>
    <property type="molecule type" value="Genomic_DNA"/>
</dbReference>
<gene>
    <name evidence="2" type="ORF">GCM10009851_21370</name>
</gene>
<sequence length="188" mass="20948">MTDTSPMSSLGERIRALRRERGFRTQRDLAEAIPGGNVSLATIENIESGRKTNVDVSQLLNIARALRVPPIYLLAPIRTPSAEIDLPNLSESFEGMTAVEFDAWLSGIEAGAYHSLSIEERNATAELQALRTLHALRSEITRYEAMLELQGDDDERFARSTHARLEEARREAKRIETLLGSAQWTLGT</sequence>
<dbReference type="RefSeq" id="WP_259479607.1">
    <property type="nucleotide sequence ID" value="NZ_BAAAQY010000005.1"/>
</dbReference>
<reference evidence="3" key="1">
    <citation type="journal article" date="2019" name="Int. J. Syst. Evol. Microbiol.">
        <title>The Global Catalogue of Microorganisms (GCM) 10K type strain sequencing project: providing services to taxonomists for standard genome sequencing and annotation.</title>
        <authorList>
            <consortium name="The Broad Institute Genomics Platform"/>
            <consortium name="The Broad Institute Genome Sequencing Center for Infectious Disease"/>
            <person name="Wu L."/>
            <person name="Ma J."/>
        </authorList>
    </citation>
    <scope>NUCLEOTIDE SEQUENCE [LARGE SCALE GENOMIC DNA]</scope>
    <source>
        <strain evidence="3">JCM 16117</strain>
    </source>
</reference>
<evidence type="ECO:0000259" key="1">
    <source>
        <dbReference type="PROSITE" id="PS50943"/>
    </source>
</evidence>
<dbReference type="InterPro" id="IPR001387">
    <property type="entry name" value="Cro/C1-type_HTH"/>
</dbReference>